<organism evidence="1 2">
    <name type="scientific">Telmatospirillum siberiense</name>
    <dbReference type="NCBI Taxonomy" id="382514"/>
    <lineage>
        <taxon>Bacteria</taxon>
        <taxon>Pseudomonadati</taxon>
        <taxon>Pseudomonadota</taxon>
        <taxon>Alphaproteobacteria</taxon>
        <taxon>Rhodospirillales</taxon>
        <taxon>Rhodospirillaceae</taxon>
        <taxon>Telmatospirillum</taxon>
    </lineage>
</organism>
<name>A0A2N3PPB2_9PROT</name>
<reference evidence="2" key="1">
    <citation type="submission" date="2017-12" db="EMBL/GenBank/DDBJ databases">
        <title>Draft genome sequence of Telmatospirillum siberiense 26-4b1T, an acidotolerant peatland alphaproteobacterium potentially involved in sulfur cycling.</title>
        <authorList>
            <person name="Hausmann B."/>
            <person name="Pjevac P."/>
            <person name="Schreck K."/>
            <person name="Herbold C.W."/>
            <person name="Daims H."/>
            <person name="Wagner M."/>
            <person name="Pester M."/>
            <person name="Loy A."/>
        </authorList>
    </citation>
    <scope>NUCLEOTIDE SEQUENCE [LARGE SCALE GENOMIC DNA]</scope>
    <source>
        <strain evidence="2">26-4b1</strain>
    </source>
</reference>
<dbReference type="AlphaFoldDB" id="A0A2N3PPB2"/>
<sequence>MSAVTATFPEAVFLRRPDETGYGFFFHGEEDFRHAADSFSKPVLQSFAGEPVPGQPDPQEHLKVAIATFIGQAFDKAVPDEVGAEGISRAIAACIRHAFKGSIPRVVVVEHKKGRISLRPGIEFMRHPGHPLAVVVDADAHGGEARFFSSVEHFRKVGESEPNPRCWLPQIVYRLYDRTPSVIAGRPSVDRTTGKHNVECRGLSFGVKAPLEERPTH</sequence>
<evidence type="ECO:0000313" key="2">
    <source>
        <dbReference type="Proteomes" id="UP000233293"/>
    </source>
</evidence>
<protein>
    <submittedName>
        <fullName evidence="1">Uncharacterized protein</fullName>
    </submittedName>
</protein>
<dbReference type="OrthoDB" id="8440181at2"/>
<dbReference type="RefSeq" id="WP_101252984.1">
    <property type="nucleotide sequence ID" value="NZ_PIUM01000036.1"/>
</dbReference>
<dbReference type="EMBL" id="PIUM01000036">
    <property type="protein sequence ID" value="PKU22216.1"/>
    <property type="molecule type" value="Genomic_DNA"/>
</dbReference>
<comment type="caution">
    <text evidence="1">The sequence shown here is derived from an EMBL/GenBank/DDBJ whole genome shotgun (WGS) entry which is preliminary data.</text>
</comment>
<keyword evidence="2" id="KW-1185">Reference proteome</keyword>
<accession>A0A2N3PPB2</accession>
<dbReference type="Proteomes" id="UP000233293">
    <property type="component" value="Unassembled WGS sequence"/>
</dbReference>
<evidence type="ECO:0000313" key="1">
    <source>
        <dbReference type="EMBL" id="PKU22216.1"/>
    </source>
</evidence>
<proteinExistence type="predicted"/>
<gene>
    <name evidence="1" type="ORF">CWS72_22965</name>
</gene>